<protein>
    <recommendedName>
        <fullName evidence="4">DUF3311 domain-containing protein</fullName>
    </recommendedName>
</protein>
<dbReference type="HOGENOM" id="CLU_2769892_0_0_9"/>
<evidence type="ECO:0000313" key="2">
    <source>
        <dbReference type="EMBL" id="ENZ05869.1"/>
    </source>
</evidence>
<evidence type="ECO:0000256" key="1">
    <source>
        <dbReference type="SAM" id="Phobius"/>
    </source>
</evidence>
<dbReference type="PATRIC" id="fig|999408.3.peg.5940"/>
<keyword evidence="1" id="KW-1133">Transmembrane helix</keyword>
<keyword evidence="1" id="KW-0472">Membrane</keyword>
<comment type="caution">
    <text evidence="2">The sequence shown here is derived from an EMBL/GenBank/DDBJ whole genome shotgun (WGS) entry which is preliminary data.</text>
</comment>
<gene>
    <name evidence="2" type="ORF">HMPREF1090_05542</name>
</gene>
<accession>A0A0E2H2A3</accession>
<feature type="transmembrane region" description="Helical" evidence="1">
    <location>
        <begin position="39"/>
        <end position="57"/>
    </location>
</feature>
<keyword evidence="1" id="KW-0812">Transmembrane</keyword>
<name>A0A0E2H2A3_9FIRM</name>
<proteinExistence type="predicted"/>
<dbReference type="GeneID" id="57960416"/>
<dbReference type="Proteomes" id="UP000013085">
    <property type="component" value="Unassembled WGS sequence"/>
</dbReference>
<evidence type="ECO:0000313" key="3">
    <source>
        <dbReference type="Proteomes" id="UP000013085"/>
    </source>
</evidence>
<evidence type="ECO:0008006" key="4">
    <source>
        <dbReference type="Google" id="ProtNLM"/>
    </source>
</evidence>
<dbReference type="AlphaFoldDB" id="A0A0E2H2A3"/>
<sequence>MNHKLIGGIFAVLYLLCVLPFPFTKGAPVYLFGWLPSSLAYWWILMVVNLLFVLWVCKCFVDSNKRKGEEEE</sequence>
<organism evidence="2 3">
    <name type="scientific">[Clostridium] clostridioforme 90A8</name>
    <dbReference type="NCBI Taxonomy" id="999408"/>
    <lineage>
        <taxon>Bacteria</taxon>
        <taxon>Bacillati</taxon>
        <taxon>Bacillota</taxon>
        <taxon>Clostridia</taxon>
        <taxon>Lachnospirales</taxon>
        <taxon>Lachnospiraceae</taxon>
        <taxon>Enterocloster</taxon>
    </lineage>
</organism>
<reference evidence="2 3" key="1">
    <citation type="submission" date="2013-01" db="EMBL/GenBank/DDBJ databases">
        <title>The Genome Sequence of Clostridium clostridioforme 90A8.</title>
        <authorList>
            <consortium name="The Broad Institute Genome Sequencing Platform"/>
            <person name="Earl A."/>
            <person name="Ward D."/>
            <person name="Feldgarden M."/>
            <person name="Gevers D."/>
            <person name="Courvalin P."/>
            <person name="Lambert T."/>
            <person name="Walker B."/>
            <person name="Young S.K."/>
            <person name="Zeng Q."/>
            <person name="Gargeya S."/>
            <person name="Fitzgerald M."/>
            <person name="Haas B."/>
            <person name="Abouelleil A."/>
            <person name="Alvarado L."/>
            <person name="Arachchi H.M."/>
            <person name="Berlin A.M."/>
            <person name="Chapman S.B."/>
            <person name="Dewar J."/>
            <person name="Goldberg J."/>
            <person name="Griggs A."/>
            <person name="Gujja S."/>
            <person name="Hansen M."/>
            <person name="Howarth C."/>
            <person name="Imamovic A."/>
            <person name="Larimer J."/>
            <person name="McCowan C."/>
            <person name="Murphy C."/>
            <person name="Neiman D."/>
            <person name="Pearson M."/>
            <person name="Priest M."/>
            <person name="Roberts A."/>
            <person name="Saif S."/>
            <person name="Shea T."/>
            <person name="Sisk P."/>
            <person name="Sykes S."/>
            <person name="Wortman J."/>
            <person name="Nusbaum C."/>
            <person name="Birren B."/>
        </authorList>
    </citation>
    <scope>NUCLEOTIDE SEQUENCE [LARGE SCALE GENOMIC DNA]</scope>
    <source>
        <strain evidence="2 3">90A8</strain>
    </source>
</reference>
<dbReference type="EMBL" id="AGYR01000077">
    <property type="protein sequence ID" value="ENZ05869.1"/>
    <property type="molecule type" value="Genomic_DNA"/>
</dbReference>
<dbReference type="RefSeq" id="WP_002585260.1">
    <property type="nucleotide sequence ID" value="NZ_KB850999.1"/>
</dbReference>